<dbReference type="KEGG" id="tai:Taci_1297"/>
<dbReference type="STRING" id="525903.Taci_1297"/>
<keyword evidence="7" id="KW-1185">Reference proteome</keyword>
<protein>
    <submittedName>
        <fullName evidence="6">RNA polymerase, sigma 28 subunit, FliA/WhiG subfamily</fullName>
    </submittedName>
</protein>
<dbReference type="InterPro" id="IPR007627">
    <property type="entry name" value="RNA_pol_sigma70_r2"/>
</dbReference>
<dbReference type="OrthoDB" id="2111981at2"/>
<dbReference type="PROSITE" id="PS00715">
    <property type="entry name" value="SIGMA70_1"/>
    <property type="match status" value="1"/>
</dbReference>
<dbReference type="InterPro" id="IPR013324">
    <property type="entry name" value="RNA_pol_sigma_r3/r4-like"/>
</dbReference>
<keyword evidence="4" id="KW-0804">Transcription</keyword>
<dbReference type="Gene3D" id="1.20.120.1810">
    <property type="match status" value="1"/>
</dbReference>
<dbReference type="NCBIfam" id="TIGR02937">
    <property type="entry name" value="sigma70-ECF"/>
    <property type="match status" value="1"/>
</dbReference>
<feature type="domain" description="RNA polymerase sigma-70" evidence="5">
    <location>
        <begin position="53"/>
        <end position="66"/>
    </location>
</feature>
<evidence type="ECO:0000256" key="1">
    <source>
        <dbReference type="ARBA" id="ARBA00023015"/>
    </source>
</evidence>
<dbReference type="GO" id="GO:0003677">
    <property type="term" value="F:DNA binding"/>
    <property type="evidence" value="ECO:0007669"/>
    <property type="project" value="UniProtKB-KW"/>
</dbReference>
<dbReference type="AlphaFoldDB" id="D1B687"/>
<dbReference type="HOGENOM" id="CLU_014793_8_3_0"/>
<dbReference type="eggNOG" id="COG1191">
    <property type="taxonomic scope" value="Bacteria"/>
</dbReference>
<gene>
    <name evidence="6" type="ordered locus">Taci_1297</name>
</gene>
<proteinExistence type="predicted"/>
<organism evidence="6 7">
    <name type="scientific">Thermanaerovibrio acidaminovorans (strain ATCC 49978 / DSM 6589 / Su883)</name>
    <name type="common">Selenomonas acidaminovorans</name>
    <dbReference type="NCBI Taxonomy" id="525903"/>
    <lineage>
        <taxon>Bacteria</taxon>
        <taxon>Thermotogati</taxon>
        <taxon>Synergistota</taxon>
        <taxon>Synergistia</taxon>
        <taxon>Synergistales</taxon>
        <taxon>Synergistaceae</taxon>
        <taxon>Thermanaerovibrio</taxon>
    </lineage>
</organism>
<dbReference type="GO" id="GO:0006352">
    <property type="term" value="P:DNA-templated transcription initiation"/>
    <property type="evidence" value="ECO:0007669"/>
    <property type="project" value="InterPro"/>
</dbReference>
<accession>D1B687</accession>
<dbReference type="InterPro" id="IPR007630">
    <property type="entry name" value="RNA_pol_sigma70_r4"/>
</dbReference>
<evidence type="ECO:0000259" key="5">
    <source>
        <dbReference type="PROSITE" id="PS00715"/>
    </source>
</evidence>
<dbReference type="Pfam" id="PF04545">
    <property type="entry name" value="Sigma70_r4"/>
    <property type="match status" value="1"/>
</dbReference>
<sequence>MSSESMVGPGGDEEALWARLAQGDQEAREELILAYRPMVFWLARRLGNRAYQDVVQEGMLGLLEAVDNFDPSRGHRFSTYAYYRIRGRMINFLSRVEGSSPIPVEDQVLEELGPWEDGFSRLDWTMDLQLALGALSEREADVVRSLVLEDMSARELAEEKGLDVSYIHKIRRRALAKLREVLSLGGA</sequence>
<keyword evidence="3" id="KW-0238">DNA-binding</keyword>
<keyword evidence="2" id="KW-0731">Sigma factor</keyword>
<dbReference type="GO" id="GO:0016987">
    <property type="term" value="F:sigma factor activity"/>
    <property type="evidence" value="ECO:0007669"/>
    <property type="project" value="UniProtKB-KW"/>
</dbReference>
<dbReference type="InterPro" id="IPR013325">
    <property type="entry name" value="RNA_pol_sigma_r2"/>
</dbReference>
<dbReference type="InterPro" id="IPR000943">
    <property type="entry name" value="RNA_pol_sigma70"/>
</dbReference>
<evidence type="ECO:0000256" key="3">
    <source>
        <dbReference type="ARBA" id="ARBA00023125"/>
    </source>
</evidence>
<dbReference type="InterPro" id="IPR014284">
    <property type="entry name" value="RNA_pol_sigma-70_dom"/>
</dbReference>
<dbReference type="PANTHER" id="PTHR30385">
    <property type="entry name" value="SIGMA FACTOR F FLAGELLAR"/>
    <property type="match status" value="1"/>
</dbReference>
<dbReference type="Gene3D" id="1.10.10.10">
    <property type="entry name" value="Winged helix-like DNA-binding domain superfamily/Winged helix DNA-binding domain"/>
    <property type="match status" value="1"/>
</dbReference>
<name>D1B687_THEAS</name>
<keyword evidence="1" id="KW-0805">Transcription regulation</keyword>
<evidence type="ECO:0000313" key="7">
    <source>
        <dbReference type="Proteomes" id="UP000002030"/>
    </source>
</evidence>
<evidence type="ECO:0000313" key="6">
    <source>
        <dbReference type="EMBL" id="ACZ19528.1"/>
    </source>
</evidence>
<dbReference type="Proteomes" id="UP000002030">
    <property type="component" value="Chromosome"/>
</dbReference>
<reference evidence="6 7" key="1">
    <citation type="journal article" date="2009" name="Stand. Genomic Sci.">
        <title>Complete genome sequence of Thermanaerovibrio acidaminovorans type strain (Su883).</title>
        <authorList>
            <person name="Chovatia M."/>
            <person name="Sikorski J."/>
            <person name="Schroder M."/>
            <person name="Lapidus A."/>
            <person name="Nolan M."/>
            <person name="Tice H."/>
            <person name="Glavina Del Rio T."/>
            <person name="Copeland A."/>
            <person name="Cheng J.F."/>
            <person name="Lucas S."/>
            <person name="Chen F."/>
            <person name="Bruce D."/>
            <person name="Goodwin L."/>
            <person name="Pitluck S."/>
            <person name="Ivanova N."/>
            <person name="Mavromatis K."/>
            <person name="Ovchinnikova G."/>
            <person name="Pati A."/>
            <person name="Chen A."/>
            <person name="Palaniappan K."/>
            <person name="Land M."/>
            <person name="Hauser L."/>
            <person name="Chang Y.J."/>
            <person name="Jeffries C.D."/>
            <person name="Chain P."/>
            <person name="Saunders E."/>
            <person name="Detter J.C."/>
            <person name="Brettin T."/>
            <person name="Rohde M."/>
            <person name="Goker M."/>
            <person name="Spring S."/>
            <person name="Bristow J."/>
            <person name="Markowitz V."/>
            <person name="Hugenholtz P."/>
            <person name="Kyrpides N.C."/>
            <person name="Klenk H.P."/>
            <person name="Eisen J.A."/>
        </authorList>
    </citation>
    <scope>NUCLEOTIDE SEQUENCE [LARGE SCALE GENOMIC DNA]</scope>
    <source>
        <strain evidence="7">ATCC 49978 / DSM 6589 / Su883</strain>
    </source>
</reference>
<dbReference type="SUPFAM" id="SSF88946">
    <property type="entry name" value="Sigma2 domain of RNA polymerase sigma factors"/>
    <property type="match status" value="1"/>
</dbReference>
<dbReference type="EnsemblBacteria" id="ACZ19528">
    <property type="protein sequence ID" value="ACZ19528"/>
    <property type="gene ID" value="Taci_1297"/>
</dbReference>
<dbReference type="Pfam" id="PF04542">
    <property type="entry name" value="Sigma70_r2"/>
    <property type="match status" value="1"/>
</dbReference>
<dbReference type="EMBL" id="CP001818">
    <property type="protein sequence ID" value="ACZ19528.1"/>
    <property type="molecule type" value="Genomic_DNA"/>
</dbReference>
<evidence type="ECO:0000256" key="2">
    <source>
        <dbReference type="ARBA" id="ARBA00023082"/>
    </source>
</evidence>
<dbReference type="InterPro" id="IPR036388">
    <property type="entry name" value="WH-like_DNA-bd_sf"/>
</dbReference>
<evidence type="ECO:0000256" key="4">
    <source>
        <dbReference type="ARBA" id="ARBA00023163"/>
    </source>
</evidence>
<dbReference type="SUPFAM" id="SSF88659">
    <property type="entry name" value="Sigma3 and sigma4 domains of RNA polymerase sigma factors"/>
    <property type="match status" value="1"/>
</dbReference>